<reference evidence="2 3" key="1">
    <citation type="submission" date="2021-09" db="EMBL/GenBank/DDBJ databases">
        <title>Genomic insights and catalytic innovation underlie evolution of tropane alkaloids biosynthesis.</title>
        <authorList>
            <person name="Wang Y.-J."/>
            <person name="Tian T."/>
            <person name="Huang J.-P."/>
            <person name="Huang S.-X."/>
        </authorList>
    </citation>
    <scope>NUCLEOTIDE SEQUENCE [LARGE SCALE GENOMIC DNA]</scope>
    <source>
        <strain evidence="2">KIB-2018</strain>
        <tissue evidence="2">Leaf</tissue>
    </source>
</reference>
<dbReference type="Pfam" id="PF13966">
    <property type="entry name" value="zf-RVT"/>
    <property type="match status" value="1"/>
</dbReference>
<dbReference type="InterPro" id="IPR036397">
    <property type="entry name" value="RNaseH_sf"/>
</dbReference>
<dbReference type="InterPro" id="IPR044730">
    <property type="entry name" value="RNase_H-like_dom_plant"/>
</dbReference>
<dbReference type="EMBL" id="JAIWQS010000004">
    <property type="protein sequence ID" value="KAJ8768782.1"/>
    <property type="molecule type" value="Genomic_DNA"/>
</dbReference>
<dbReference type="CDD" id="cd06222">
    <property type="entry name" value="RNase_H_like"/>
    <property type="match status" value="1"/>
</dbReference>
<evidence type="ECO:0000259" key="1">
    <source>
        <dbReference type="PROSITE" id="PS50879"/>
    </source>
</evidence>
<dbReference type="PANTHER" id="PTHR47723:SF13">
    <property type="entry name" value="PUTATIVE-RELATED"/>
    <property type="match status" value="1"/>
</dbReference>
<dbReference type="InterPro" id="IPR026960">
    <property type="entry name" value="RVT-Znf"/>
</dbReference>
<dbReference type="GO" id="GO:0004523">
    <property type="term" value="F:RNA-DNA hybrid ribonuclease activity"/>
    <property type="evidence" value="ECO:0007669"/>
    <property type="project" value="InterPro"/>
</dbReference>
<dbReference type="InterPro" id="IPR053151">
    <property type="entry name" value="RNase_H-like"/>
</dbReference>
<dbReference type="Pfam" id="PF13456">
    <property type="entry name" value="RVT_3"/>
    <property type="match status" value="1"/>
</dbReference>
<evidence type="ECO:0000313" key="3">
    <source>
        <dbReference type="Proteomes" id="UP001159364"/>
    </source>
</evidence>
<organism evidence="2 3">
    <name type="scientific">Erythroxylum novogranatense</name>
    <dbReference type="NCBI Taxonomy" id="1862640"/>
    <lineage>
        <taxon>Eukaryota</taxon>
        <taxon>Viridiplantae</taxon>
        <taxon>Streptophyta</taxon>
        <taxon>Embryophyta</taxon>
        <taxon>Tracheophyta</taxon>
        <taxon>Spermatophyta</taxon>
        <taxon>Magnoliopsida</taxon>
        <taxon>eudicotyledons</taxon>
        <taxon>Gunneridae</taxon>
        <taxon>Pentapetalae</taxon>
        <taxon>rosids</taxon>
        <taxon>fabids</taxon>
        <taxon>Malpighiales</taxon>
        <taxon>Erythroxylaceae</taxon>
        <taxon>Erythroxylum</taxon>
    </lineage>
</organism>
<dbReference type="PROSITE" id="PS50879">
    <property type="entry name" value="RNASE_H_1"/>
    <property type="match status" value="1"/>
</dbReference>
<gene>
    <name evidence="2" type="ORF">K2173_023686</name>
</gene>
<sequence>MNIAHHMKLGWSLVKEPGKLCNQGVPGPLLSHSTLAIPAAQLEKIVRDYNPVATSLSGLLIVSYRIRTHLWLTAHAQLMTNDRRFQLSLTESPVCTDCPTHVESLAHVFRDCWRARQMWDPLIAGRQRLTFYSSNFLSWLESNLANAYGFQGSCSWPLLFGVVLSKLWEWRNERCFNPSSTKPHSLQDILSYVQDIGLAYQFYHTVAPSSPHQGSQVIEVSWSPPREGWVNLATDGSSCGNPRAATAGGLLRDASGRWIVGFGANVGFCSAWHAELWAVFYGLHLAWAFGYSSIDLSIDYVLVVSLISSASSPVLNTLVSAIRKLLSRNWEVRVRHIYREGNRCVDWLANYSYGLPLGVR</sequence>
<accession>A0AAV8TPH2</accession>
<dbReference type="InterPro" id="IPR012337">
    <property type="entry name" value="RNaseH-like_sf"/>
</dbReference>
<dbReference type="InterPro" id="IPR002156">
    <property type="entry name" value="RNaseH_domain"/>
</dbReference>
<protein>
    <recommendedName>
        <fullName evidence="1">RNase H type-1 domain-containing protein</fullName>
    </recommendedName>
</protein>
<keyword evidence="3" id="KW-1185">Reference proteome</keyword>
<dbReference type="AlphaFoldDB" id="A0AAV8TPH2"/>
<name>A0AAV8TPH2_9ROSI</name>
<evidence type="ECO:0000313" key="2">
    <source>
        <dbReference type="EMBL" id="KAJ8768782.1"/>
    </source>
</evidence>
<dbReference type="Gene3D" id="3.30.420.10">
    <property type="entry name" value="Ribonuclease H-like superfamily/Ribonuclease H"/>
    <property type="match status" value="1"/>
</dbReference>
<dbReference type="PANTHER" id="PTHR47723">
    <property type="entry name" value="OS05G0353850 PROTEIN"/>
    <property type="match status" value="1"/>
</dbReference>
<dbReference type="SUPFAM" id="SSF53098">
    <property type="entry name" value="Ribonuclease H-like"/>
    <property type="match status" value="1"/>
</dbReference>
<dbReference type="GO" id="GO:0003676">
    <property type="term" value="F:nucleic acid binding"/>
    <property type="evidence" value="ECO:0007669"/>
    <property type="project" value="InterPro"/>
</dbReference>
<dbReference type="Proteomes" id="UP001159364">
    <property type="component" value="Linkage Group LG04"/>
</dbReference>
<feature type="domain" description="RNase H type-1" evidence="1">
    <location>
        <begin position="226"/>
        <end position="354"/>
    </location>
</feature>
<proteinExistence type="predicted"/>
<comment type="caution">
    <text evidence="2">The sequence shown here is derived from an EMBL/GenBank/DDBJ whole genome shotgun (WGS) entry which is preliminary data.</text>
</comment>